<organism evidence="3 4">
    <name type="scientific">Debaryomyces fabryi</name>
    <dbReference type="NCBI Taxonomy" id="58627"/>
    <lineage>
        <taxon>Eukaryota</taxon>
        <taxon>Fungi</taxon>
        <taxon>Dikarya</taxon>
        <taxon>Ascomycota</taxon>
        <taxon>Saccharomycotina</taxon>
        <taxon>Pichiomycetes</taxon>
        <taxon>Debaryomycetaceae</taxon>
        <taxon>Debaryomyces</taxon>
    </lineage>
</organism>
<dbReference type="Proteomes" id="UP000054251">
    <property type="component" value="Unassembled WGS sequence"/>
</dbReference>
<dbReference type="RefSeq" id="XP_015465765.1">
    <property type="nucleotide sequence ID" value="XM_015613398.1"/>
</dbReference>
<evidence type="ECO:0000259" key="2">
    <source>
        <dbReference type="Pfam" id="PF17648"/>
    </source>
</evidence>
<sequence>MTLKNLVKKLFVPLTVLGVSIVCMSQSNDYREWLEIEVPGGPPPNLLGYLFSLVATLIFSRDRRDLLNLKIEDSERYLEDLPIRSYGEPDIARWCIPHRQVSQTAYDIGLEDDVDSDFNKFFNIFTENSNCFIGISEVENSLPALFLKTSYQEKEIIHRHTKDGSFHISLSRADASTVVKNKWGELHPLPEFFRQHDETNILIYAPQNPDDYKIYSKIIHASILFYMNKFST</sequence>
<dbReference type="InterPro" id="IPR048273">
    <property type="entry name" value="Luciferase"/>
</dbReference>
<dbReference type="GeneID" id="26841578"/>
<name>A0A0V1PUJ1_9ASCO</name>
<gene>
    <name evidence="3" type="ORF">AC631_04569</name>
</gene>
<feature type="chain" id="PRO_5006884494" description="Luciferase domain-containing protein" evidence="1">
    <location>
        <begin position="19"/>
        <end position="232"/>
    </location>
</feature>
<dbReference type="InterPro" id="IPR040841">
    <property type="entry name" value="Luciferase_dom"/>
</dbReference>
<dbReference type="OrthoDB" id="5358398at2759"/>
<evidence type="ECO:0000256" key="1">
    <source>
        <dbReference type="SAM" id="SignalP"/>
    </source>
</evidence>
<dbReference type="PANTHER" id="PTHR38695">
    <property type="entry name" value="AMINO ACID PERMEASE_ SLC12A DOMAIN-CONTAINING PROTEIN"/>
    <property type="match status" value="1"/>
</dbReference>
<dbReference type="PANTHER" id="PTHR38695:SF1">
    <property type="entry name" value="AMINO ACID PERMEASE_ SLC12A DOMAIN-CONTAINING PROTEIN"/>
    <property type="match status" value="1"/>
</dbReference>
<dbReference type="AlphaFoldDB" id="A0A0V1PUJ1"/>
<feature type="domain" description="Luciferase" evidence="2">
    <location>
        <begin position="154"/>
        <end position="222"/>
    </location>
</feature>
<dbReference type="Pfam" id="PF17648">
    <property type="entry name" value="Luciferase"/>
    <property type="match status" value="1"/>
</dbReference>
<evidence type="ECO:0000313" key="3">
    <source>
        <dbReference type="EMBL" id="KRZ99662.1"/>
    </source>
</evidence>
<accession>A0A0V1PUJ1</accession>
<feature type="signal peptide" evidence="1">
    <location>
        <begin position="1"/>
        <end position="18"/>
    </location>
</feature>
<keyword evidence="1" id="KW-0732">Signal</keyword>
<protein>
    <recommendedName>
        <fullName evidence="2">Luciferase domain-containing protein</fullName>
    </recommendedName>
</protein>
<reference evidence="3 4" key="1">
    <citation type="submission" date="2015-11" db="EMBL/GenBank/DDBJ databases">
        <title>The genome of Debaryomyces fabryi.</title>
        <authorList>
            <person name="Tafer H."/>
            <person name="Lopandic K."/>
        </authorList>
    </citation>
    <scope>NUCLEOTIDE SEQUENCE [LARGE SCALE GENOMIC DNA]</scope>
    <source>
        <strain evidence="3 4">CBS 789</strain>
    </source>
</reference>
<proteinExistence type="predicted"/>
<evidence type="ECO:0000313" key="4">
    <source>
        <dbReference type="Proteomes" id="UP000054251"/>
    </source>
</evidence>
<comment type="caution">
    <text evidence="3">The sequence shown here is derived from an EMBL/GenBank/DDBJ whole genome shotgun (WGS) entry which is preliminary data.</text>
</comment>
<dbReference type="EMBL" id="LMYN01000127">
    <property type="protein sequence ID" value="KRZ99662.1"/>
    <property type="molecule type" value="Genomic_DNA"/>
</dbReference>
<keyword evidence="4" id="KW-1185">Reference proteome</keyword>